<keyword evidence="7" id="KW-1185">Reference proteome</keyword>
<comment type="similarity">
    <text evidence="1">Belongs to the metallo-beta-lactamase superfamily.</text>
</comment>
<evidence type="ECO:0000259" key="5">
    <source>
        <dbReference type="SMART" id="SM00849"/>
    </source>
</evidence>
<accession>A0A2T0W7Y7</accession>
<proteinExistence type="inferred from homology"/>
<gene>
    <name evidence="6" type="ORF">CLV38_10816</name>
</gene>
<dbReference type="InterPro" id="IPR051013">
    <property type="entry name" value="MBL_superfamily_lactonases"/>
</dbReference>
<dbReference type="AlphaFoldDB" id="A0A2T0W7Y7"/>
<dbReference type="SMART" id="SM00849">
    <property type="entry name" value="Lactamase_B"/>
    <property type="match status" value="1"/>
</dbReference>
<dbReference type="EMBL" id="PVTO01000008">
    <property type="protein sequence ID" value="PRY82808.1"/>
    <property type="molecule type" value="Genomic_DNA"/>
</dbReference>
<comment type="caution">
    <text evidence="6">The sequence shown here is derived from an EMBL/GenBank/DDBJ whole genome shotgun (WGS) entry which is preliminary data.</text>
</comment>
<evidence type="ECO:0000256" key="4">
    <source>
        <dbReference type="ARBA" id="ARBA00022833"/>
    </source>
</evidence>
<evidence type="ECO:0000256" key="1">
    <source>
        <dbReference type="ARBA" id="ARBA00007749"/>
    </source>
</evidence>
<evidence type="ECO:0000313" key="7">
    <source>
        <dbReference type="Proteomes" id="UP000238205"/>
    </source>
</evidence>
<evidence type="ECO:0000313" key="6">
    <source>
        <dbReference type="EMBL" id="PRY82808.1"/>
    </source>
</evidence>
<evidence type="ECO:0000256" key="2">
    <source>
        <dbReference type="ARBA" id="ARBA00022723"/>
    </source>
</evidence>
<dbReference type="Proteomes" id="UP000238205">
    <property type="component" value="Unassembled WGS sequence"/>
</dbReference>
<dbReference type="PANTHER" id="PTHR42978:SF6">
    <property type="entry name" value="QUORUM-QUENCHING LACTONASE YTNP-RELATED"/>
    <property type="match status" value="1"/>
</dbReference>
<evidence type="ECO:0000256" key="3">
    <source>
        <dbReference type="ARBA" id="ARBA00022801"/>
    </source>
</evidence>
<name>A0A2T0W7Y7_9LACT</name>
<dbReference type="RefSeq" id="WP_106192472.1">
    <property type="nucleotide sequence ID" value="NZ_PVTO01000008.1"/>
</dbReference>
<dbReference type="GO" id="GO:0046872">
    <property type="term" value="F:metal ion binding"/>
    <property type="evidence" value="ECO:0007669"/>
    <property type="project" value="UniProtKB-KW"/>
</dbReference>
<keyword evidence="2" id="KW-0479">Metal-binding</keyword>
<keyword evidence="3 6" id="KW-0378">Hydrolase</keyword>
<feature type="domain" description="Metallo-beta-lactamase" evidence="5">
    <location>
        <begin position="50"/>
        <end position="257"/>
    </location>
</feature>
<protein>
    <submittedName>
        <fullName evidence="6">Glyoxylase-like metal-dependent hydrolase (Beta-lactamase superfamily II)</fullName>
    </submittedName>
</protein>
<dbReference type="OrthoDB" id="9802897at2"/>
<reference evidence="6 7" key="1">
    <citation type="submission" date="2018-03" db="EMBL/GenBank/DDBJ databases">
        <title>Genomic Encyclopedia of Archaeal and Bacterial Type Strains, Phase II (KMG-II): from individual species to whole genera.</title>
        <authorList>
            <person name="Goeker M."/>
        </authorList>
    </citation>
    <scope>NUCLEOTIDE SEQUENCE [LARGE SCALE GENOMIC DNA]</scope>
    <source>
        <strain evidence="6 7">DSM 13175</strain>
    </source>
</reference>
<sequence>MDSLTLGKTKITWLNGGLTKMDGGAMFGPVPKPLWTKKYPCNEKNQIELVTEPMLVEQSGLYYLIDAGIGRGRLSEKQKMIFGASEESSIEKDLRLLSIKPEDIDYVLMTHLHFDHVTGLVTEKNDELTSLYPNAQIIVENREWDAIRHPIKRTKGTYWEENWRAIESQIVLFDDYYEVSPGIELFHAGGHSPGLCLVKIEDGDKVAVHLSDIFPTHAHLNPLWVTAFDDYPLQSIETKEQWINRGIDQNWVFLFYHDAYYRALQFDKNTKDINWSLKRSKEAAVPLNQNTN</sequence>
<dbReference type="GO" id="GO:0016787">
    <property type="term" value="F:hydrolase activity"/>
    <property type="evidence" value="ECO:0007669"/>
    <property type="project" value="UniProtKB-KW"/>
</dbReference>
<keyword evidence="4" id="KW-0862">Zinc</keyword>
<dbReference type="Gene3D" id="3.60.15.10">
    <property type="entry name" value="Ribonuclease Z/Hydroxyacylglutathione hydrolase-like"/>
    <property type="match status" value="1"/>
</dbReference>
<dbReference type="PANTHER" id="PTHR42978">
    <property type="entry name" value="QUORUM-QUENCHING LACTONASE YTNP-RELATED-RELATED"/>
    <property type="match status" value="1"/>
</dbReference>
<dbReference type="CDD" id="cd07728">
    <property type="entry name" value="YtnP-like_MBL-fold"/>
    <property type="match status" value="1"/>
</dbReference>
<dbReference type="InterPro" id="IPR036866">
    <property type="entry name" value="RibonucZ/Hydroxyglut_hydro"/>
</dbReference>
<dbReference type="InterPro" id="IPR001279">
    <property type="entry name" value="Metallo-B-lactamas"/>
</dbReference>
<organism evidence="6 7">
    <name type="scientific">Alkalibacterium olivapovliticus</name>
    <dbReference type="NCBI Taxonomy" id="99907"/>
    <lineage>
        <taxon>Bacteria</taxon>
        <taxon>Bacillati</taxon>
        <taxon>Bacillota</taxon>
        <taxon>Bacilli</taxon>
        <taxon>Lactobacillales</taxon>
        <taxon>Carnobacteriaceae</taxon>
        <taxon>Alkalibacterium</taxon>
    </lineage>
</organism>
<dbReference type="Pfam" id="PF00753">
    <property type="entry name" value="Lactamase_B"/>
    <property type="match status" value="1"/>
</dbReference>
<dbReference type="SUPFAM" id="SSF56281">
    <property type="entry name" value="Metallo-hydrolase/oxidoreductase"/>
    <property type="match status" value="1"/>
</dbReference>